<sequence>MRNPTTQLEYKVGTFRSPTDVSMSPFQYHLIHGNANLIHPPPPNLLSHLRHYSEMIPTKQAVSRSSHHSLLQSIDSWRPFPPEVEPPPPWVLPFQSTTPSTHSPAISSAPSGDKLAPATRSDNDGYPGLE</sequence>
<feature type="compositionally biased region" description="Pro residues" evidence="1">
    <location>
        <begin position="79"/>
        <end position="91"/>
    </location>
</feature>
<proteinExistence type="predicted"/>
<feature type="region of interest" description="Disordered" evidence="1">
    <location>
        <begin position="76"/>
        <end position="130"/>
    </location>
</feature>
<accession>A0AAV4Y695</accession>
<feature type="compositionally biased region" description="Polar residues" evidence="1">
    <location>
        <begin position="95"/>
        <end position="110"/>
    </location>
</feature>
<protein>
    <submittedName>
        <fullName evidence="2">Uncharacterized protein</fullName>
    </submittedName>
</protein>
<name>A0AAV4Y695_CAEEX</name>
<dbReference type="AlphaFoldDB" id="A0AAV4Y695"/>
<comment type="caution">
    <text evidence="2">The sequence shown here is derived from an EMBL/GenBank/DDBJ whole genome shotgun (WGS) entry which is preliminary data.</text>
</comment>
<evidence type="ECO:0000313" key="3">
    <source>
        <dbReference type="Proteomes" id="UP001054945"/>
    </source>
</evidence>
<gene>
    <name evidence="2" type="ORF">CEXT_748591</name>
</gene>
<evidence type="ECO:0000313" key="2">
    <source>
        <dbReference type="EMBL" id="GIZ01506.1"/>
    </source>
</evidence>
<keyword evidence="3" id="KW-1185">Reference proteome</keyword>
<organism evidence="2 3">
    <name type="scientific">Caerostris extrusa</name>
    <name type="common">Bark spider</name>
    <name type="synonym">Caerostris bankana</name>
    <dbReference type="NCBI Taxonomy" id="172846"/>
    <lineage>
        <taxon>Eukaryota</taxon>
        <taxon>Metazoa</taxon>
        <taxon>Ecdysozoa</taxon>
        <taxon>Arthropoda</taxon>
        <taxon>Chelicerata</taxon>
        <taxon>Arachnida</taxon>
        <taxon>Araneae</taxon>
        <taxon>Araneomorphae</taxon>
        <taxon>Entelegynae</taxon>
        <taxon>Araneoidea</taxon>
        <taxon>Araneidae</taxon>
        <taxon>Caerostris</taxon>
    </lineage>
</organism>
<dbReference type="EMBL" id="BPLR01001312">
    <property type="protein sequence ID" value="GIZ01506.1"/>
    <property type="molecule type" value="Genomic_DNA"/>
</dbReference>
<reference evidence="2 3" key="1">
    <citation type="submission" date="2021-06" db="EMBL/GenBank/DDBJ databases">
        <title>Caerostris extrusa draft genome.</title>
        <authorList>
            <person name="Kono N."/>
            <person name="Arakawa K."/>
        </authorList>
    </citation>
    <scope>NUCLEOTIDE SEQUENCE [LARGE SCALE GENOMIC DNA]</scope>
</reference>
<dbReference type="Proteomes" id="UP001054945">
    <property type="component" value="Unassembled WGS sequence"/>
</dbReference>
<evidence type="ECO:0000256" key="1">
    <source>
        <dbReference type="SAM" id="MobiDB-lite"/>
    </source>
</evidence>